<organism evidence="1 2">
    <name type="scientific">Caerostris darwini</name>
    <dbReference type="NCBI Taxonomy" id="1538125"/>
    <lineage>
        <taxon>Eukaryota</taxon>
        <taxon>Metazoa</taxon>
        <taxon>Ecdysozoa</taxon>
        <taxon>Arthropoda</taxon>
        <taxon>Chelicerata</taxon>
        <taxon>Arachnida</taxon>
        <taxon>Araneae</taxon>
        <taxon>Araneomorphae</taxon>
        <taxon>Entelegynae</taxon>
        <taxon>Araneoidea</taxon>
        <taxon>Araneidae</taxon>
        <taxon>Caerostris</taxon>
    </lineage>
</organism>
<comment type="caution">
    <text evidence="1">The sequence shown here is derived from an EMBL/GenBank/DDBJ whole genome shotgun (WGS) entry which is preliminary data.</text>
</comment>
<accession>A0AAV4UEF4</accession>
<keyword evidence="2" id="KW-1185">Reference proteome</keyword>
<proteinExistence type="predicted"/>
<dbReference type="EMBL" id="BPLQ01011165">
    <property type="protein sequence ID" value="GIY56169.1"/>
    <property type="molecule type" value="Genomic_DNA"/>
</dbReference>
<gene>
    <name evidence="1" type="ORF">CDAR_283331</name>
</gene>
<evidence type="ECO:0000313" key="2">
    <source>
        <dbReference type="Proteomes" id="UP001054837"/>
    </source>
</evidence>
<evidence type="ECO:0008006" key="3">
    <source>
        <dbReference type="Google" id="ProtNLM"/>
    </source>
</evidence>
<name>A0AAV4UEF4_9ARAC</name>
<evidence type="ECO:0000313" key="1">
    <source>
        <dbReference type="EMBL" id="GIY56169.1"/>
    </source>
</evidence>
<reference evidence="1 2" key="1">
    <citation type="submission" date="2021-06" db="EMBL/GenBank/DDBJ databases">
        <title>Caerostris darwini draft genome.</title>
        <authorList>
            <person name="Kono N."/>
            <person name="Arakawa K."/>
        </authorList>
    </citation>
    <scope>NUCLEOTIDE SEQUENCE [LARGE SCALE GENOMIC DNA]</scope>
</reference>
<dbReference type="AlphaFoldDB" id="A0AAV4UEF4"/>
<dbReference type="Proteomes" id="UP001054837">
    <property type="component" value="Unassembled WGS sequence"/>
</dbReference>
<sequence length="88" mass="9983">MFGSQQSQSPAWCWRQGSQPLLLTDFDLSHFNELLFVGEMKGGNSCSANNPLTFSLSQKNCRYGQSELRTRLSSSEVSPRWTEIFAME</sequence>
<protein>
    <recommendedName>
        <fullName evidence="3">C2 domain-containing protein</fullName>
    </recommendedName>
</protein>